<accession>A0ABM3YT01</accession>
<feature type="region of interest" description="Disordered" evidence="8">
    <location>
        <begin position="965"/>
        <end position="1385"/>
    </location>
</feature>
<comment type="subcellular location">
    <subcellularLocation>
        <location evidence="1 7">Cytoplasm</location>
        <location evidence="1 7">Cytoskeleton</location>
    </subcellularLocation>
</comment>
<feature type="compositionally biased region" description="Basic and acidic residues" evidence="8">
    <location>
        <begin position="1263"/>
        <end position="1276"/>
    </location>
</feature>
<feature type="compositionally biased region" description="Basic residues" evidence="8">
    <location>
        <begin position="661"/>
        <end position="674"/>
    </location>
</feature>
<dbReference type="PROSITE" id="PS51491">
    <property type="entry name" value="TAU_MAP_2"/>
    <property type="match status" value="4"/>
</dbReference>
<dbReference type="PROSITE" id="PS00229">
    <property type="entry name" value="TAU_MAP_1"/>
    <property type="match status" value="2"/>
</dbReference>
<sequence length="2379" mass="256195">MLIRGDFCSLCCEDLWKFDQKGRGDMADMEQNLSLADALTEPPPQIEEEVKRDFMATLEAEKFDDVIGEKVGKTDYVPLLDDDDDPKAGNQEAKARPRVENVPRERPTATGPAAVVENGDHGLEASRQEPSGKIMEEQMSYKEFLDHNDSWPMDDGSHGFESQLRFQPMDVTEVFPTPREDVLPDLRLLPEDTMGQYFGALKESHNPFGTAEFSEPPSLGFTHPTAAGLELLSFLSPAPNQSQEEVHQVPMEKLHPAEDAPCSGELSPPEAEQVMVSSVPPAFEDAVPTMEELMGFEPSLDQPLLLQKGPQAGFLETPVSKELKSEDEDIIVLTADSCPTLEKPEEGSLFLHSPKEKDGFLGQQPMAVSLPAQKTEEVQPSLPFPAQEEKSPCPDFNTEDLFQPTPTESREHLPHLAADLMGSVLGEEPHVVSPRSFVDESTLVKDKEIPAHPMEPPAGKLPPEQGANLMGSVLGEEPHVDSLRSFVDESTLVKDKEIPAHPVEPPAGKLPPEQGADLMGSVLGEEPHVVSPRSFVDDSMLVKDKEIPDHPVEPPAGKLPPEQGGGPPAQIRHAHKPSDHRRFGRAKPVQMTLADAPEDQLAGSPTLKSHSPRGGDSFFVADFGPTGGTSPRSKRSPRKGGSEGSRELLQEGWDLEASAALKKKKKKAKPKKGQQPRGAETWEDNLKKVRSPPAAGEPPKVLQESPQEVLWASAEVLGKEKLGKEGQQLEGQQLPYLPPLKIEEPSKLSLDPKPGELSRAKKAGDDSSAWQPKSPKKELSEELPKHHVEQKKKASPTSPPGPEEVSPFEKRVQLGPLTSKNSNVDASTLETHSVVGQKVEVQALDPVVAREKVVPEFPSLERKEELVEEPKKLEKVLKKVREVKEDVTLPAEPKLAEPTQEGTSSLHQDRGESMDVLETPKERPRSKKSDFNSDKTPFVVETKSDPAQPLFVPETFGGGPVFFINPTEDFLGGHPPEHPTSLKLRHDQPKKRGSDGKSKKAKHVPEPEEHIGLSKDSMVVDVEGLGEIGWTTRNPEENFSTSPGVREKPKKRSSMGKNRRAEERSSFRQPFFSTVEDHEMFDQTQQRADESKEGITILATSQQLDSATDSSTVKQPSPSSVTLSENIRSSPARPGQRVDLPPSAYPFILEAPGKQTEGQVLLESTVQGQEMGGPNQNKGPTLASSPGGDPTFMWATNKPKKRSSNGKSRTAHKGPSREPPLEKTLDGIVPSKKNDLVNEGSPEKKNQGLEVPGAAQVQVPAEKPLETTGGKEEKKVGFGQLSTLEEKGNTAKTAEIPKTKETPSKRQEASQDEAGEDPSKPDVVLPQVPEEVKKHETDWQSLQVPKDLEMKAEASGEHHQGVKIEEVPTSDGSKEETSESIGQVPAKLFIEEMPTLEQSIHLLDKLGTGTVVEDERKMKIKASTASSEKKDGVPDLPDLQTPLAKPEKKSSEKKSKKTLIVPQEPMVAQSTKEDVNREEPCKVGGLSFTVGEVEIVDENRNIKSFPSGRQLHWEEDLTNVFEPAGPLDEAVSKTRGPTCPFLEHFTKLADEPSQEQFFFPKFLQDTKPGDQKILEELQENLAKLEGREAEASLVMKAGDDIREKKKKKNKRAPADRLSKMEKETGGTDLGDKRQGLGSPEIVVEKLKMAPGLVAESSDLPMETQTLKGSKKEVSTLQTITTTLLGGGTSEPGVLAEDRREDEMRPSESLDSLGSKTRTDKVLEDILLEEVGGSGLSSNHLAPDDKNLAKIEPLLQPTSEEEKGQLGELQDAPNLRSEAGEPQTSTSPVVTDHDDRGPPGETKKAGRAKAPPPMKGYMRPTKSRGLPPVPSLLSSKDGAPDQGRRRPLKPDGPLLHRRDKEEVKASVEVPSLEDAAAVPSKELPPTPEKKTKPSAIAGAKPAAAKAKLGAPGVPPAKRPASATLGPSKKATASPSAASTTPKRPSTGVTRPSSLTSREVKPKATDVKIPEKKVSLSKSPSATSPRPSVKTTSAASKPPVATGGTLPSPRTTAGLPLKKPSAVKTEIKAADAKKVPAKSSPAEPSRPKSAPASTTSSPAPLGPAAARPKAKPVASKSPGTAGVTAEAKKPPLAPKALPKTSPVPKPSRPSTSISVPDLKNVRSKIGSTDNIKYQPGGGKAKIEKKSTVSTRNSEPNAVSKTTPNKTTVSKEGLAKSPNGKVQILSKKANYSHVQSKCGSKDNIKHVPGGGNVQNLPKPASGNKTQPSTNPKPSRGCTNVQIQNKKIDLSKVSSKCGSKTNIKHKPGGGDVKIENQKLNFKEKAQAKVGSLDNVGHVPAGGTVKIESHKLTFRENAKARTDHGADFAVCAGSPSTSPPLSTSVSESLGTITAAAAVSSLPPRLPWRAPLAEDTSAALSRPGL</sequence>
<organism evidence="9 10">
    <name type="scientific">Pantherophis guttatus</name>
    <name type="common">Corn snake</name>
    <name type="synonym">Elaphe guttata</name>
    <dbReference type="NCBI Taxonomy" id="94885"/>
    <lineage>
        <taxon>Eukaryota</taxon>
        <taxon>Metazoa</taxon>
        <taxon>Chordata</taxon>
        <taxon>Craniata</taxon>
        <taxon>Vertebrata</taxon>
        <taxon>Euteleostomi</taxon>
        <taxon>Lepidosauria</taxon>
        <taxon>Squamata</taxon>
        <taxon>Bifurcata</taxon>
        <taxon>Unidentata</taxon>
        <taxon>Episquamata</taxon>
        <taxon>Toxicofera</taxon>
        <taxon>Serpentes</taxon>
        <taxon>Colubroidea</taxon>
        <taxon>Colubridae</taxon>
        <taxon>Colubrinae</taxon>
        <taxon>Pantherophis</taxon>
    </lineage>
</organism>
<evidence type="ECO:0000313" key="10">
    <source>
        <dbReference type="RefSeq" id="XP_060539257.1"/>
    </source>
</evidence>
<keyword evidence="2 7" id="KW-0963">Cytoplasm</keyword>
<feature type="region of interest" description="Disordered" evidence="8">
    <location>
        <begin position="1595"/>
        <end position="1637"/>
    </location>
</feature>
<evidence type="ECO:0000313" key="9">
    <source>
        <dbReference type="Proteomes" id="UP001652622"/>
    </source>
</evidence>
<evidence type="ECO:0000256" key="2">
    <source>
        <dbReference type="ARBA" id="ARBA00022490"/>
    </source>
</evidence>
<reference evidence="10" key="1">
    <citation type="submission" date="2025-08" db="UniProtKB">
        <authorList>
            <consortium name="RefSeq"/>
        </authorList>
    </citation>
    <scope>IDENTIFICATION</scope>
    <source>
        <tissue evidence="10">Blood</tissue>
    </source>
</reference>
<feature type="compositionally biased region" description="Basic and acidic residues" evidence="8">
    <location>
        <begin position="753"/>
        <end position="765"/>
    </location>
</feature>
<feature type="compositionally biased region" description="Basic and acidic residues" evidence="8">
    <location>
        <begin position="1695"/>
        <end position="1707"/>
    </location>
</feature>
<feature type="compositionally biased region" description="Polar residues" evidence="8">
    <location>
        <begin position="1974"/>
        <end position="1993"/>
    </location>
</feature>
<dbReference type="RefSeq" id="XP_060539257.1">
    <property type="nucleotide sequence ID" value="XM_060683274.1"/>
</dbReference>
<feature type="region of interest" description="Disordered" evidence="8">
    <location>
        <begin position="1682"/>
        <end position="2240"/>
    </location>
</feature>
<dbReference type="Proteomes" id="UP001652622">
    <property type="component" value="Unplaced"/>
</dbReference>
<feature type="compositionally biased region" description="Basic residues" evidence="8">
    <location>
        <begin position="1048"/>
        <end position="1058"/>
    </location>
</feature>
<feature type="region of interest" description="Disordered" evidence="8">
    <location>
        <begin position="2358"/>
        <end position="2379"/>
    </location>
</feature>
<feature type="compositionally biased region" description="Basic and acidic residues" evidence="8">
    <location>
        <begin position="1853"/>
        <end position="1864"/>
    </location>
</feature>
<feature type="compositionally biased region" description="Low complexity" evidence="8">
    <location>
        <begin position="725"/>
        <end position="734"/>
    </location>
</feature>
<feature type="compositionally biased region" description="Low complexity" evidence="8">
    <location>
        <begin position="1925"/>
        <end position="1945"/>
    </location>
</feature>
<feature type="compositionally biased region" description="Polar residues" evidence="8">
    <location>
        <begin position="2145"/>
        <end position="2167"/>
    </location>
</feature>
<feature type="compositionally biased region" description="Basic and acidic residues" evidence="8">
    <location>
        <begin position="1956"/>
        <end position="1972"/>
    </location>
</feature>
<feature type="compositionally biased region" description="Basic and acidic residues" evidence="8">
    <location>
        <begin position="1284"/>
        <end position="1309"/>
    </location>
</feature>
<dbReference type="PANTHER" id="PTHR11501:SF16">
    <property type="entry name" value="MICROTUBULE-ASSOCIATED PROTEIN 4"/>
    <property type="match status" value="1"/>
</dbReference>
<feature type="compositionally biased region" description="Basic and acidic residues" evidence="8">
    <location>
        <begin position="93"/>
        <end position="107"/>
    </location>
</feature>
<feature type="compositionally biased region" description="Low complexity" evidence="8">
    <location>
        <begin position="1892"/>
        <end position="1910"/>
    </location>
</feature>
<dbReference type="PANTHER" id="PTHR11501">
    <property type="entry name" value="MICROTUBULE-ASSOCIATED PROTEIN"/>
    <property type="match status" value="1"/>
</dbReference>
<keyword evidence="5" id="KW-0677">Repeat</keyword>
<keyword evidence="4 7" id="KW-0493">Microtubule</keyword>
<feature type="compositionally biased region" description="Polar residues" evidence="8">
    <location>
        <begin position="1946"/>
        <end position="1955"/>
    </location>
</feature>
<dbReference type="GeneID" id="117658030"/>
<feature type="compositionally biased region" description="Basic and acidic residues" evidence="8">
    <location>
        <begin position="1612"/>
        <end position="1634"/>
    </location>
</feature>
<feature type="compositionally biased region" description="Polar residues" evidence="8">
    <location>
        <begin position="816"/>
        <end position="831"/>
    </location>
</feature>
<proteinExistence type="predicted"/>
<feature type="compositionally biased region" description="Polar residues" evidence="8">
    <location>
        <begin position="1098"/>
        <end position="1129"/>
    </location>
</feature>
<dbReference type="InterPro" id="IPR027324">
    <property type="entry name" value="MAP2/MAP4/Tau"/>
</dbReference>
<evidence type="ECO:0000256" key="6">
    <source>
        <dbReference type="ARBA" id="ARBA00023212"/>
    </source>
</evidence>
<feature type="compositionally biased region" description="Polar residues" evidence="8">
    <location>
        <begin position="2219"/>
        <end position="2240"/>
    </location>
</feature>
<feature type="region of interest" description="Disordered" evidence="8">
    <location>
        <begin position="722"/>
        <end position="836"/>
    </location>
</feature>
<feature type="region of interest" description="Disordered" evidence="8">
    <location>
        <begin position="1420"/>
        <end position="1479"/>
    </location>
</feature>
<feature type="region of interest" description="Disordered" evidence="8">
    <location>
        <begin position="2250"/>
        <end position="2269"/>
    </location>
</feature>
<feature type="region of interest" description="Disordered" evidence="8">
    <location>
        <begin position="546"/>
        <end position="706"/>
    </location>
</feature>
<feature type="compositionally biased region" description="Basic and acidic residues" evidence="8">
    <location>
        <begin position="640"/>
        <end position="649"/>
    </location>
</feature>
<name>A0ABM3YT01_PANGU</name>
<feature type="region of interest" description="Disordered" evidence="8">
    <location>
        <begin position="1654"/>
        <end position="1673"/>
    </location>
</feature>
<feature type="compositionally biased region" description="Basic and acidic residues" evidence="8">
    <location>
        <begin position="907"/>
        <end position="933"/>
    </location>
</feature>
<evidence type="ECO:0000256" key="8">
    <source>
        <dbReference type="SAM" id="MobiDB-lite"/>
    </source>
</evidence>
<feature type="compositionally biased region" description="Basic and acidic residues" evidence="8">
    <location>
        <begin position="984"/>
        <end position="1013"/>
    </location>
</feature>
<dbReference type="Pfam" id="PF00418">
    <property type="entry name" value="Tubulin-binding"/>
    <property type="match status" value="4"/>
</dbReference>
<evidence type="ECO:0000256" key="7">
    <source>
        <dbReference type="RuleBase" id="RU000686"/>
    </source>
</evidence>
<feature type="compositionally biased region" description="Basic and acidic residues" evidence="8">
    <location>
        <begin position="1790"/>
        <end position="1803"/>
    </location>
</feature>
<evidence type="ECO:0000256" key="1">
    <source>
        <dbReference type="ARBA" id="ARBA00004245"/>
    </source>
</evidence>
<feature type="region of interest" description="Disordered" evidence="8">
    <location>
        <begin position="882"/>
        <end position="953"/>
    </location>
</feature>
<feature type="compositionally biased region" description="Basic and acidic residues" evidence="8">
    <location>
        <begin position="1215"/>
        <end position="1225"/>
    </location>
</feature>
<keyword evidence="6 7" id="KW-0206">Cytoskeleton</keyword>
<keyword evidence="3" id="KW-0597">Phosphoprotein</keyword>
<protein>
    <recommendedName>
        <fullName evidence="7">Microtubule-associated protein</fullName>
    </recommendedName>
</protein>
<keyword evidence="9" id="KW-1185">Reference proteome</keyword>
<evidence type="ECO:0000256" key="5">
    <source>
        <dbReference type="ARBA" id="ARBA00022737"/>
    </source>
</evidence>
<feature type="compositionally biased region" description="Polar residues" evidence="8">
    <location>
        <begin position="1031"/>
        <end position="1043"/>
    </location>
</feature>
<feature type="compositionally biased region" description="Basic and acidic residues" evidence="8">
    <location>
        <begin position="1346"/>
        <end position="1377"/>
    </location>
</feature>
<feature type="compositionally biased region" description="Polar residues" evidence="8">
    <location>
        <begin position="1156"/>
        <end position="1184"/>
    </location>
</feature>
<dbReference type="InterPro" id="IPR001084">
    <property type="entry name" value="MAP_tubulin-bd_rpt"/>
</dbReference>
<evidence type="ECO:0000256" key="3">
    <source>
        <dbReference type="ARBA" id="ARBA00022553"/>
    </source>
</evidence>
<feature type="compositionally biased region" description="Basic and acidic residues" evidence="8">
    <location>
        <begin position="1232"/>
        <end position="1247"/>
    </location>
</feature>
<evidence type="ECO:0000256" key="4">
    <source>
        <dbReference type="ARBA" id="ARBA00022701"/>
    </source>
</evidence>
<feature type="compositionally biased region" description="Low complexity" evidence="8">
    <location>
        <begin position="2045"/>
        <end position="2077"/>
    </location>
</feature>
<feature type="region of interest" description="Disordered" evidence="8">
    <location>
        <begin position="77"/>
        <end position="116"/>
    </location>
</feature>
<feature type="compositionally biased region" description="Basic residues" evidence="8">
    <location>
        <begin position="1198"/>
        <end position="1214"/>
    </location>
</feature>
<feature type="compositionally biased region" description="Basic and acidic residues" evidence="8">
    <location>
        <begin position="775"/>
        <end position="787"/>
    </location>
</feature>
<feature type="compositionally biased region" description="Basic and acidic residues" evidence="8">
    <location>
        <begin position="2023"/>
        <end position="2032"/>
    </location>
</feature>
<gene>
    <name evidence="10" type="primary">LOC117658030</name>
</gene>
<feature type="compositionally biased region" description="Basic and acidic residues" evidence="8">
    <location>
        <begin position="1075"/>
        <end position="1093"/>
    </location>
</feature>